<name>A0AAV2SWR4_MEGNR</name>
<dbReference type="Pfam" id="PF14478">
    <property type="entry name" value="DUF4430"/>
    <property type="match status" value="1"/>
</dbReference>
<organism evidence="2 3">
    <name type="scientific">Meganyctiphanes norvegica</name>
    <name type="common">Northern krill</name>
    <name type="synonym">Thysanopoda norvegica</name>
    <dbReference type="NCBI Taxonomy" id="48144"/>
    <lineage>
        <taxon>Eukaryota</taxon>
        <taxon>Metazoa</taxon>
        <taxon>Ecdysozoa</taxon>
        <taxon>Arthropoda</taxon>
        <taxon>Crustacea</taxon>
        <taxon>Multicrustacea</taxon>
        <taxon>Malacostraca</taxon>
        <taxon>Eumalacostraca</taxon>
        <taxon>Eucarida</taxon>
        <taxon>Euphausiacea</taxon>
        <taxon>Euphausiidae</taxon>
        <taxon>Meganyctiphanes</taxon>
    </lineage>
</organism>
<dbReference type="GO" id="GO:0005615">
    <property type="term" value="C:extracellular space"/>
    <property type="evidence" value="ECO:0007669"/>
    <property type="project" value="TreeGrafter"/>
</dbReference>
<reference evidence="2 3" key="1">
    <citation type="submission" date="2024-05" db="EMBL/GenBank/DDBJ databases">
        <authorList>
            <person name="Wallberg A."/>
        </authorList>
    </citation>
    <scope>NUCLEOTIDE SEQUENCE [LARGE SCALE GENOMIC DNA]</scope>
</reference>
<feature type="domain" description="Transcobalamin-like C-terminal" evidence="1">
    <location>
        <begin position="27"/>
        <end position="76"/>
    </location>
</feature>
<comment type="caution">
    <text evidence="2">The sequence shown here is derived from an EMBL/GenBank/DDBJ whole genome shotgun (WGS) entry which is preliminary data.</text>
</comment>
<evidence type="ECO:0000313" key="2">
    <source>
        <dbReference type="EMBL" id="CAL4249569.1"/>
    </source>
</evidence>
<dbReference type="GO" id="GO:0031419">
    <property type="term" value="F:cobalamin binding"/>
    <property type="evidence" value="ECO:0007669"/>
    <property type="project" value="TreeGrafter"/>
</dbReference>
<dbReference type="Gene3D" id="2.170.130.30">
    <property type="match status" value="1"/>
</dbReference>
<dbReference type="InterPro" id="IPR027954">
    <property type="entry name" value="Transcobalamin-like_C"/>
</dbReference>
<evidence type="ECO:0000313" key="3">
    <source>
        <dbReference type="Proteomes" id="UP001497623"/>
    </source>
</evidence>
<sequence>ANVTYSIQVYDYKLSTIKVLDLEPRNTTFFDIMETAQKEDNRFRFTYKNYRPFGAFITSIGGVVQDTSKQLVWMFYKCNKNVDPAVFNGVKGCKLSDTGVSDTYPKDGDIYLFHYEHHPWNKTMNQL</sequence>
<dbReference type="PANTHER" id="PTHR10559">
    <property type="entry name" value="TRANSCOBALAMIN-1/GASTRIC INTRINSIC FACTOR"/>
    <property type="match status" value="1"/>
</dbReference>
<proteinExistence type="predicted"/>
<gene>
    <name evidence="2" type="ORF">MNOR_LOCUS41565</name>
</gene>
<protein>
    <recommendedName>
        <fullName evidence="1">Transcobalamin-like C-terminal domain-containing protein</fullName>
    </recommendedName>
</protein>
<dbReference type="AlphaFoldDB" id="A0AAV2SWR4"/>
<dbReference type="PANTHER" id="PTHR10559:SF18">
    <property type="entry name" value="TRANSCOBALAMIN II"/>
    <property type="match status" value="1"/>
</dbReference>
<dbReference type="Proteomes" id="UP001497623">
    <property type="component" value="Unassembled WGS sequence"/>
</dbReference>
<dbReference type="InterPro" id="IPR051588">
    <property type="entry name" value="Cobalamin_Transport"/>
</dbReference>
<accession>A0AAV2SWR4</accession>
<keyword evidence="3" id="KW-1185">Reference proteome</keyword>
<evidence type="ECO:0000259" key="1">
    <source>
        <dbReference type="Pfam" id="PF14478"/>
    </source>
</evidence>
<feature type="non-terminal residue" evidence="2">
    <location>
        <position position="1"/>
    </location>
</feature>
<dbReference type="GO" id="GO:0015889">
    <property type="term" value="P:cobalamin transport"/>
    <property type="evidence" value="ECO:0007669"/>
    <property type="project" value="TreeGrafter"/>
</dbReference>
<dbReference type="EMBL" id="CAXKWB010158424">
    <property type="protein sequence ID" value="CAL4249569.1"/>
    <property type="molecule type" value="Genomic_DNA"/>
</dbReference>